<feature type="region of interest" description="Disordered" evidence="6">
    <location>
        <begin position="597"/>
        <end position="646"/>
    </location>
</feature>
<dbReference type="SUPFAM" id="SSF46934">
    <property type="entry name" value="UBA-like"/>
    <property type="match status" value="2"/>
</dbReference>
<dbReference type="PRINTS" id="PR00405">
    <property type="entry name" value="REVINTRACTNG"/>
</dbReference>
<dbReference type="PROSITE" id="PS50115">
    <property type="entry name" value="ARFGAP"/>
    <property type="match status" value="1"/>
</dbReference>
<dbReference type="GO" id="GO:0005096">
    <property type="term" value="F:GTPase activator activity"/>
    <property type="evidence" value="ECO:0007669"/>
    <property type="project" value="UniProtKB-KW"/>
</dbReference>
<evidence type="ECO:0000259" key="8">
    <source>
        <dbReference type="PROSITE" id="PS50115"/>
    </source>
</evidence>
<dbReference type="FunFam" id="1.10.220.150:FF:000009">
    <property type="entry name" value="stromal membrane-associated protein 1 isoform X1"/>
    <property type="match status" value="1"/>
</dbReference>
<evidence type="ECO:0000259" key="7">
    <source>
        <dbReference type="PROSITE" id="PS50030"/>
    </source>
</evidence>
<reference evidence="9" key="1">
    <citation type="submission" date="2020-05" db="EMBL/GenBank/DDBJ databases">
        <title>Phylogenomic resolution of chytrid fungi.</title>
        <authorList>
            <person name="Stajich J.E."/>
            <person name="Amses K."/>
            <person name="Simmons R."/>
            <person name="Seto K."/>
            <person name="Myers J."/>
            <person name="Bonds A."/>
            <person name="Quandt C.A."/>
            <person name="Barry K."/>
            <person name="Liu P."/>
            <person name="Grigoriev I."/>
            <person name="Longcore J.E."/>
            <person name="James T.Y."/>
        </authorList>
    </citation>
    <scope>NUCLEOTIDE SEQUENCE</scope>
    <source>
        <strain evidence="9">PLAUS21</strain>
    </source>
</reference>
<evidence type="ECO:0000256" key="4">
    <source>
        <dbReference type="ARBA" id="ARBA00022833"/>
    </source>
</evidence>
<dbReference type="InterPro" id="IPR038508">
    <property type="entry name" value="ArfGAP_dom_sf"/>
</dbReference>
<dbReference type="Pfam" id="PF00627">
    <property type="entry name" value="UBA"/>
    <property type="match status" value="1"/>
</dbReference>
<dbReference type="Proteomes" id="UP001210925">
    <property type="component" value="Unassembled WGS sequence"/>
</dbReference>
<dbReference type="InterPro" id="IPR015940">
    <property type="entry name" value="UBA"/>
</dbReference>
<evidence type="ECO:0000256" key="1">
    <source>
        <dbReference type="ARBA" id="ARBA00022468"/>
    </source>
</evidence>
<comment type="caution">
    <text evidence="9">The sequence shown here is derived from an EMBL/GenBank/DDBJ whole genome shotgun (WGS) entry which is preliminary data.</text>
</comment>
<feature type="domain" description="Arf-GAP" evidence="8">
    <location>
        <begin position="14"/>
        <end position="133"/>
    </location>
</feature>
<dbReference type="SUPFAM" id="SSF57863">
    <property type="entry name" value="ArfGap/RecO-like zinc finger"/>
    <property type="match status" value="1"/>
</dbReference>
<keyword evidence="2" id="KW-0479">Metal-binding</keyword>
<protein>
    <submittedName>
        <fullName evidence="9">Uncharacterized protein</fullName>
    </submittedName>
</protein>
<keyword evidence="1" id="KW-0343">GTPase activation</keyword>
<keyword evidence="4" id="KW-0862">Zinc</keyword>
<dbReference type="Gene3D" id="1.10.8.10">
    <property type="entry name" value="DNA helicase RuvA subunit, C-terminal domain"/>
    <property type="match status" value="2"/>
</dbReference>
<feature type="compositionally biased region" description="Low complexity" evidence="6">
    <location>
        <begin position="629"/>
        <end position="639"/>
    </location>
</feature>
<accession>A0AAD5U903</accession>
<keyword evidence="10" id="KW-1185">Reference proteome</keyword>
<dbReference type="PANTHER" id="PTHR45705:SF1">
    <property type="entry name" value="FI20236P1"/>
    <property type="match status" value="1"/>
</dbReference>
<feature type="domain" description="UBA" evidence="7">
    <location>
        <begin position="237"/>
        <end position="280"/>
    </location>
</feature>
<feature type="domain" description="UBA" evidence="7">
    <location>
        <begin position="152"/>
        <end position="193"/>
    </location>
</feature>
<feature type="compositionally biased region" description="Polar residues" evidence="6">
    <location>
        <begin position="597"/>
        <end position="608"/>
    </location>
</feature>
<dbReference type="InterPro" id="IPR051718">
    <property type="entry name" value="ARF_GTPase-activating"/>
</dbReference>
<dbReference type="SMART" id="SM00105">
    <property type="entry name" value="ArfGap"/>
    <property type="match status" value="1"/>
</dbReference>
<feature type="compositionally biased region" description="Low complexity" evidence="6">
    <location>
        <begin position="294"/>
        <end position="308"/>
    </location>
</feature>
<dbReference type="InterPro" id="IPR037278">
    <property type="entry name" value="ARFGAP/RecO"/>
</dbReference>
<dbReference type="GO" id="GO:0008270">
    <property type="term" value="F:zinc ion binding"/>
    <property type="evidence" value="ECO:0007669"/>
    <property type="project" value="UniProtKB-KW"/>
</dbReference>
<feature type="compositionally biased region" description="Low complexity" evidence="6">
    <location>
        <begin position="420"/>
        <end position="477"/>
    </location>
</feature>
<proteinExistence type="predicted"/>
<dbReference type="Pfam" id="PF01412">
    <property type="entry name" value="ArfGap"/>
    <property type="match status" value="1"/>
</dbReference>
<evidence type="ECO:0000256" key="6">
    <source>
        <dbReference type="SAM" id="MobiDB-lite"/>
    </source>
</evidence>
<evidence type="ECO:0000313" key="10">
    <source>
        <dbReference type="Proteomes" id="UP001210925"/>
    </source>
</evidence>
<organism evidence="9 10">
    <name type="scientific">Boothiomyces macroporosus</name>
    <dbReference type="NCBI Taxonomy" id="261099"/>
    <lineage>
        <taxon>Eukaryota</taxon>
        <taxon>Fungi</taxon>
        <taxon>Fungi incertae sedis</taxon>
        <taxon>Chytridiomycota</taxon>
        <taxon>Chytridiomycota incertae sedis</taxon>
        <taxon>Chytridiomycetes</taxon>
        <taxon>Rhizophydiales</taxon>
        <taxon>Terramycetaceae</taxon>
        <taxon>Boothiomyces</taxon>
    </lineage>
</organism>
<evidence type="ECO:0000256" key="2">
    <source>
        <dbReference type="ARBA" id="ARBA00022723"/>
    </source>
</evidence>
<feature type="region of interest" description="Disordered" evidence="6">
    <location>
        <begin position="388"/>
        <end position="477"/>
    </location>
</feature>
<feature type="compositionally biased region" description="Polar residues" evidence="6">
    <location>
        <begin position="204"/>
        <end position="219"/>
    </location>
</feature>
<dbReference type="InterPro" id="IPR001164">
    <property type="entry name" value="ArfGAP_dom"/>
</dbReference>
<dbReference type="GO" id="GO:0005737">
    <property type="term" value="C:cytoplasm"/>
    <property type="evidence" value="ECO:0007669"/>
    <property type="project" value="TreeGrafter"/>
</dbReference>
<feature type="compositionally biased region" description="Polar residues" evidence="6">
    <location>
        <begin position="227"/>
        <end position="240"/>
    </location>
</feature>
<dbReference type="AlphaFoldDB" id="A0AAD5U903"/>
<feature type="region of interest" description="Disordered" evidence="6">
    <location>
        <begin position="194"/>
        <end position="240"/>
    </location>
</feature>
<feature type="region of interest" description="Disordered" evidence="6">
    <location>
        <begin position="287"/>
        <end position="316"/>
    </location>
</feature>
<feature type="compositionally biased region" description="Low complexity" evidence="6">
    <location>
        <begin position="391"/>
        <end position="405"/>
    </location>
</feature>
<sequence length="657" mass="73768">MDSRELKKREEKQAKIVAELLARPENQKCADCFLRGPRWASVNIGCFLCIRCAGIHRKMGTHISKVKSTNLDSWQPEWFEFMASMGNDKVNAKYLSKGNAPPVNDANDNDMDTYIRNKYERGLYSLENIKYSQAMALENVKAQQKTAAAMFEINKQQLQTLMNMGFNDEALCRHALEKYKGNLEQSVDYLIKKQRHAEKEQHSIQRSATSNASSRPNTSYEREKSRQNSNRPQQSMQYDQYSGASAHLVQMGFTNPEKNLKALQKANGNLEQAVALLVSWSNGNISNQQSTPVSSQNQQAQAYSSSQQVKTEAPQKSATEDLFGLFDAPAQQPQIKQYQQPQFSNYSQGFAQQPNPFGDQFNNMNLQSTQNQFQTAAFAHGQPQNPLQAVQNQQNMLQSSQSQANPFQAQRVAPQAANPFQQQSQTNQFGQAAQQSPFQMSQAFQQQAQQANQFSQIAQQSPLHLQQSQPFQQPQAQANPFQQFPLQAQTSNQFQQNNFQKPAANPFEQIAQPIKPQAQQQIQNPHQQLMMQQQQEFQEKQQKESILSMYRAAPAQPAFGQPMVMGMGMGMQQGFGQPSFGMQQSYAQPAQGFGTAANSNYQTQSAGYNPQAVPKPAQDLTGDIFKQTNSSANINNNASKKQSPNNDLFKDLAAFGK</sequence>
<dbReference type="CDD" id="cd08204">
    <property type="entry name" value="ArfGap"/>
    <property type="match status" value="1"/>
</dbReference>
<gene>
    <name evidence="9" type="ORF">HK103_002902</name>
</gene>
<dbReference type="SMART" id="SM00165">
    <property type="entry name" value="UBA"/>
    <property type="match status" value="2"/>
</dbReference>
<evidence type="ECO:0000313" key="9">
    <source>
        <dbReference type="EMBL" id="KAJ3251078.1"/>
    </source>
</evidence>
<dbReference type="InterPro" id="IPR009060">
    <property type="entry name" value="UBA-like_sf"/>
</dbReference>
<evidence type="ECO:0000256" key="5">
    <source>
        <dbReference type="PROSITE-ProRule" id="PRU00288"/>
    </source>
</evidence>
<name>A0AAD5U903_9FUNG</name>
<dbReference type="EMBL" id="JADGKB010000203">
    <property type="protein sequence ID" value="KAJ3251078.1"/>
    <property type="molecule type" value="Genomic_DNA"/>
</dbReference>
<keyword evidence="3 5" id="KW-0863">Zinc-finger</keyword>
<dbReference type="PROSITE" id="PS50030">
    <property type="entry name" value="UBA"/>
    <property type="match status" value="2"/>
</dbReference>
<dbReference type="Gene3D" id="1.10.220.150">
    <property type="entry name" value="Arf GTPase activating protein"/>
    <property type="match status" value="1"/>
</dbReference>
<evidence type="ECO:0000256" key="3">
    <source>
        <dbReference type="ARBA" id="ARBA00022771"/>
    </source>
</evidence>
<dbReference type="PANTHER" id="PTHR45705">
    <property type="entry name" value="FI20236P1"/>
    <property type="match status" value="1"/>
</dbReference>